<protein>
    <submittedName>
        <fullName evidence="2">Uncharacterized protein</fullName>
    </submittedName>
</protein>
<sequence>MIWSAALSGAAARVLRAAAGRRALHLGLLVGGLFVLGVLCGERADAAEAAPGPEALARVAAPVVVVPGEGAGGEGRVGGSRGGALGSRGVAEPAVEQPLVEGVGRSVGERVVRPVGDVVETVTGRLAGTEGRGSASAGLPSRPESPSSAGGSGLSGSPDLSGTSERPGGLPEAPGLPGVSGVPALPGLPAFPGFPGLPQAPVFPGGPVVPGVPQLPGVCELPVRTLPLPDTVVSLPGGVGGSASYDGGSEERGRAVGAVGVHGPGLGVAFGGVGAAVDRDGVRQRGGAGGEYVPGHRAPAGGGDGVLGSRSAADSGSSRHGDAHAVTVGQRAPQWLMPGAAVRVEADGTRDRHRDIPVFPG</sequence>
<comment type="caution">
    <text evidence="2">The sequence shown here is derived from an EMBL/GenBank/DDBJ whole genome shotgun (WGS) entry which is preliminary data.</text>
</comment>
<name>A0A4Y3VUR4_9ACTN</name>
<feature type="compositionally biased region" description="Gly residues" evidence="1">
    <location>
        <begin position="70"/>
        <end position="86"/>
    </location>
</feature>
<gene>
    <name evidence="2" type="ORF">SSP24_70540</name>
</gene>
<feature type="region of interest" description="Disordered" evidence="1">
    <location>
        <begin position="123"/>
        <end position="178"/>
    </location>
</feature>
<feature type="region of interest" description="Disordered" evidence="1">
    <location>
        <begin position="286"/>
        <end position="329"/>
    </location>
</feature>
<accession>A0A4Y3VUR4</accession>
<evidence type="ECO:0000256" key="1">
    <source>
        <dbReference type="SAM" id="MobiDB-lite"/>
    </source>
</evidence>
<dbReference type="Proteomes" id="UP000317881">
    <property type="component" value="Unassembled WGS sequence"/>
</dbReference>
<evidence type="ECO:0000313" key="3">
    <source>
        <dbReference type="Proteomes" id="UP000317881"/>
    </source>
</evidence>
<reference evidence="2 3" key="1">
    <citation type="submission" date="2019-06" db="EMBL/GenBank/DDBJ databases">
        <title>Whole genome shotgun sequence of Streptomyces spinoverrucosus NBRC 14228.</title>
        <authorList>
            <person name="Hosoyama A."/>
            <person name="Uohara A."/>
            <person name="Ohji S."/>
            <person name="Ichikawa N."/>
        </authorList>
    </citation>
    <scope>NUCLEOTIDE SEQUENCE [LARGE SCALE GENOMIC DNA]</scope>
    <source>
        <strain evidence="2 3">NBRC 14228</strain>
    </source>
</reference>
<feature type="region of interest" description="Disordered" evidence="1">
    <location>
        <begin position="70"/>
        <end position="92"/>
    </location>
</feature>
<feature type="compositionally biased region" description="Low complexity" evidence="1">
    <location>
        <begin position="140"/>
        <end position="178"/>
    </location>
</feature>
<organism evidence="2 3">
    <name type="scientific">Streptomyces spinoverrucosus</name>
    <dbReference type="NCBI Taxonomy" id="284043"/>
    <lineage>
        <taxon>Bacteria</taxon>
        <taxon>Bacillati</taxon>
        <taxon>Actinomycetota</taxon>
        <taxon>Actinomycetes</taxon>
        <taxon>Kitasatosporales</taxon>
        <taxon>Streptomycetaceae</taxon>
        <taxon>Streptomyces</taxon>
    </lineage>
</organism>
<proteinExistence type="predicted"/>
<evidence type="ECO:0000313" key="2">
    <source>
        <dbReference type="EMBL" id="GEC09399.1"/>
    </source>
</evidence>
<dbReference type="EMBL" id="BJND01000071">
    <property type="protein sequence ID" value="GEC09399.1"/>
    <property type="molecule type" value="Genomic_DNA"/>
</dbReference>
<keyword evidence="3" id="KW-1185">Reference proteome</keyword>
<dbReference type="AlphaFoldDB" id="A0A4Y3VUR4"/>